<gene>
    <name evidence="5" type="ORF">N869_03955</name>
</gene>
<feature type="compositionally biased region" description="Polar residues" evidence="3">
    <location>
        <begin position="242"/>
        <end position="252"/>
    </location>
</feature>
<protein>
    <recommendedName>
        <fullName evidence="4">ABC transporter domain-containing protein</fullName>
    </recommendedName>
</protein>
<dbReference type="PROSITE" id="PS00211">
    <property type="entry name" value="ABC_TRANSPORTER_1"/>
    <property type="match status" value="1"/>
</dbReference>
<feature type="compositionally biased region" description="Basic and acidic residues" evidence="3">
    <location>
        <begin position="204"/>
        <end position="213"/>
    </location>
</feature>
<dbReference type="InterPro" id="IPR003439">
    <property type="entry name" value="ABC_transporter-like_ATP-bd"/>
</dbReference>
<organism evidence="5 6">
    <name type="scientific">Cellulomonas bogoriensis 69B4 = DSM 16987</name>
    <dbReference type="NCBI Taxonomy" id="1386082"/>
    <lineage>
        <taxon>Bacteria</taxon>
        <taxon>Bacillati</taxon>
        <taxon>Actinomycetota</taxon>
        <taxon>Actinomycetes</taxon>
        <taxon>Micrococcales</taxon>
        <taxon>Cellulomonadaceae</taxon>
        <taxon>Cellulomonas</taxon>
    </lineage>
</organism>
<dbReference type="InterPro" id="IPR003593">
    <property type="entry name" value="AAA+_ATPase"/>
</dbReference>
<proteinExistence type="predicted"/>
<keyword evidence="1" id="KW-0547">Nucleotide-binding</keyword>
<comment type="caution">
    <text evidence="5">The sequence shown here is derived from an EMBL/GenBank/DDBJ whole genome shotgun (WGS) entry which is preliminary data.</text>
</comment>
<evidence type="ECO:0000313" key="5">
    <source>
        <dbReference type="EMBL" id="KGM14129.1"/>
    </source>
</evidence>
<dbReference type="Pfam" id="PF00005">
    <property type="entry name" value="ABC_tran"/>
    <property type="match status" value="1"/>
</dbReference>
<evidence type="ECO:0000259" key="4">
    <source>
        <dbReference type="PROSITE" id="PS50893"/>
    </source>
</evidence>
<reference evidence="5 6" key="1">
    <citation type="submission" date="2013-08" db="EMBL/GenBank/DDBJ databases">
        <title>Genome sequencing of Cellulomonas bogoriensis 69B4.</title>
        <authorList>
            <person name="Chen F."/>
            <person name="Li Y."/>
            <person name="Wang G."/>
        </authorList>
    </citation>
    <scope>NUCLEOTIDE SEQUENCE [LARGE SCALE GENOMIC DNA]</scope>
    <source>
        <strain evidence="5 6">69B4</strain>
    </source>
</reference>
<dbReference type="PROSITE" id="PS50893">
    <property type="entry name" value="ABC_TRANSPORTER_2"/>
    <property type="match status" value="1"/>
</dbReference>
<evidence type="ECO:0000256" key="3">
    <source>
        <dbReference type="SAM" id="MobiDB-lite"/>
    </source>
</evidence>
<evidence type="ECO:0000256" key="2">
    <source>
        <dbReference type="ARBA" id="ARBA00022840"/>
    </source>
</evidence>
<dbReference type="PANTHER" id="PTHR42798:SF2">
    <property type="entry name" value="ABC TRANSPORTER ATP-BINDING PROTEIN MG467-RELATED"/>
    <property type="match status" value="1"/>
</dbReference>
<dbReference type="InterPro" id="IPR017871">
    <property type="entry name" value="ABC_transporter-like_CS"/>
</dbReference>
<dbReference type="InterPro" id="IPR027417">
    <property type="entry name" value="P-loop_NTPase"/>
</dbReference>
<dbReference type="Proteomes" id="UP000054314">
    <property type="component" value="Unassembled WGS sequence"/>
</dbReference>
<dbReference type="GO" id="GO:0016887">
    <property type="term" value="F:ATP hydrolysis activity"/>
    <property type="evidence" value="ECO:0007669"/>
    <property type="project" value="InterPro"/>
</dbReference>
<dbReference type="GO" id="GO:0005524">
    <property type="term" value="F:ATP binding"/>
    <property type="evidence" value="ECO:0007669"/>
    <property type="project" value="UniProtKB-KW"/>
</dbReference>
<dbReference type="Gene3D" id="3.40.50.300">
    <property type="entry name" value="P-loop containing nucleotide triphosphate hydrolases"/>
    <property type="match status" value="1"/>
</dbReference>
<dbReference type="OrthoDB" id="9778572at2"/>
<dbReference type="EMBL" id="AXCZ01000012">
    <property type="protein sequence ID" value="KGM14129.1"/>
    <property type="molecule type" value="Genomic_DNA"/>
</dbReference>
<dbReference type="AlphaFoldDB" id="A0A0A0C425"/>
<sequence>MAKRFANKTLWSDLSFEIPSAAMTVVRGPSGSGKTTLLNCVGLLEPFDRGTVAFGGWSFTAGSRSASRRCFRDVLGFLFQNYGLVESWNVRRNLQVPLRIRPGSRNGGRHAMAEALERVGMRGSEKEMIYTLSGGEQQRIALARLMLKSPSVVLADEPTSALDKANADLVMSILAEEARHGALVLISTHSDEIAARCDHALTLDARPSNEERGTPGPQRTEPPTTVRRSDAEVDGRAPWTASIASTVRDQGN</sequence>
<dbReference type="PANTHER" id="PTHR42798">
    <property type="entry name" value="LIPOPROTEIN-RELEASING SYSTEM ATP-BINDING PROTEIN LOLD"/>
    <property type="match status" value="1"/>
</dbReference>
<feature type="region of interest" description="Disordered" evidence="3">
    <location>
        <begin position="204"/>
        <end position="252"/>
    </location>
</feature>
<keyword evidence="2" id="KW-0067">ATP-binding</keyword>
<name>A0A0A0C425_9CELL</name>
<evidence type="ECO:0000313" key="6">
    <source>
        <dbReference type="Proteomes" id="UP000054314"/>
    </source>
</evidence>
<dbReference type="SUPFAM" id="SSF52540">
    <property type="entry name" value="P-loop containing nucleoside triphosphate hydrolases"/>
    <property type="match status" value="1"/>
</dbReference>
<feature type="domain" description="ABC transporter" evidence="4">
    <location>
        <begin position="2"/>
        <end position="231"/>
    </location>
</feature>
<accession>A0A0A0C425</accession>
<evidence type="ECO:0000256" key="1">
    <source>
        <dbReference type="ARBA" id="ARBA00022741"/>
    </source>
</evidence>
<dbReference type="SMART" id="SM00382">
    <property type="entry name" value="AAA"/>
    <property type="match status" value="1"/>
</dbReference>
<keyword evidence="6" id="KW-1185">Reference proteome</keyword>